<dbReference type="Pfam" id="PF02458">
    <property type="entry name" value="Transferase"/>
    <property type="match status" value="1"/>
</dbReference>
<evidence type="ECO:0000256" key="1">
    <source>
        <dbReference type="ARBA" id="ARBA00022679"/>
    </source>
</evidence>
<keyword evidence="2" id="KW-0012">Acyltransferase</keyword>
<evidence type="ECO:0000313" key="3">
    <source>
        <dbReference type="EMBL" id="CAH2079819.1"/>
    </source>
</evidence>
<protein>
    <submittedName>
        <fullName evidence="3">Uncharacterized protein</fullName>
    </submittedName>
</protein>
<evidence type="ECO:0000313" key="4">
    <source>
        <dbReference type="Proteomes" id="UP000836841"/>
    </source>
</evidence>
<dbReference type="EMBL" id="OU466863">
    <property type="protein sequence ID" value="CAH2079819.1"/>
    <property type="molecule type" value="Genomic_DNA"/>
</dbReference>
<dbReference type="InterPro" id="IPR051504">
    <property type="entry name" value="Plant_metabolite_acyltrans"/>
</dbReference>
<reference evidence="3 4" key="1">
    <citation type="submission" date="2022-03" db="EMBL/GenBank/DDBJ databases">
        <authorList>
            <person name="Nunn A."/>
            <person name="Chopra R."/>
            <person name="Nunn A."/>
            <person name="Contreras Garrido A."/>
        </authorList>
    </citation>
    <scope>NUCLEOTIDE SEQUENCE [LARGE SCALE GENOMIC DNA]</scope>
</reference>
<dbReference type="InterPro" id="IPR023213">
    <property type="entry name" value="CAT-like_dom_sf"/>
</dbReference>
<organism evidence="3 4">
    <name type="scientific">Thlaspi arvense</name>
    <name type="common">Field penny-cress</name>
    <dbReference type="NCBI Taxonomy" id="13288"/>
    <lineage>
        <taxon>Eukaryota</taxon>
        <taxon>Viridiplantae</taxon>
        <taxon>Streptophyta</taxon>
        <taxon>Embryophyta</taxon>
        <taxon>Tracheophyta</taxon>
        <taxon>Spermatophyta</taxon>
        <taxon>Magnoliopsida</taxon>
        <taxon>eudicotyledons</taxon>
        <taxon>Gunneridae</taxon>
        <taxon>Pentapetalae</taxon>
        <taxon>rosids</taxon>
        <taxon>malvids</taxon>
        <taxon>Brassicales</taxon>
        <taxon>Brassicaceae</taxon>
        <taxon>Thlaspideae</taxon>
        <taxon>Thlaspi</taxon>
    </lineage>
</organism>
<name>A0AAU9T4J2_THLAR</name>
<sequence length="394" mass="43570">MNQSNVILESSCKQVREVKHITKLLKFGFIGVPNKRQDLDSPSHHSSHSTLSSSQSSLSLSLVLRHYLPLAGRLTWDPQDPKPCIVVSKDETVSLTIAETNADFSVASGDGLRPAAELDPLVPELTVVSDGSATVLSLQITLFQNQGFCIGITFHHAVLDGTTSTMFLKSWAHICSLQEHNKAMEISLLPDDLTPRFDRTVINVPSALEAEMMELLLYLSKDIGNLRSLKPPPKSETGGDIIPATFELTAENTEKLREQVKARGGNGDRPVRFLYVADFRNRLEPQVPAGYFGNCVFPIGWFEYKATTFLEENGFVNAVEILSDSVKGLGSLGIESLCKDYIDRMKKMKPDVQFITVTGSTRLGVYMLDFGWGRPAKTEALAIEAFSMSERRDE</sequence>
<gene>
    <name evidence="3" type="ORF">TAV2_LOCUS22927</name>
</gene>
<dbReference type="Proteomes" id="UP000836841">
    <property type="component" value="Chromosome 7"/>
</dbReference>
<proteinExistence type="predicted"/>
<dbReference type="Gene3D" id="3.30.559.10">
    <property type="entry name" value="Chloramphenicol acetyltransferase-like domain"/>
    <property type="match status" value="2"/>
</dbReference>
<dbReference type="AlphaFoldDB" id="A0AAU9T4J2"/>
<dbReference type="PANTHER" id="PTHR31625">
    <property type="match status" value="1"/>
</dbReference>
<evidence type="ECO:0000256" key="2">
    <source>
        <dbReference type="ARBA" id="ARBA00023315"/>
    </source>
</evidence>
<keyword evidence="1" id="KW-0808">Transferase</keyword>
<accession>A0AAU9T4J2</accession>
<keyword evidence="4" id="KW-1185">Reference proteome</keyword>
<dbReference type="GO" id="GO:0016747">
    <property type="term" value="F:acyltransferase activity, transferring groups other than amino-acyl groups"/>
    <property type="evidence" value="ECO:0007669"/>
    <property type="project" value="UniProtKB-ARBA"/>
</dbReference>